<feature type="transmembrane region" description="Helical" evidence="8">
    <location>
        <begin position="77"/>
        <end position="95"/>
    </location>
</feature>
<dbReference type="PANTHER" id="PTHR30269">
    <property type="entry name" value="TRANSMEMBRANE PROTEIN YFCA"/>
    <property type="match status" value="1"/>
</dbReference>
<dbReference type="OrthoDB" id="7028171at2"/>
<feature type="transmembrane region" description="Helical" evidence="8">
    <location>
        <begin position="138"/>
        <end position="163"/>
    </location>
</feature>
<feature type="transmembrane region" description="Helical" evidence="8">
    <location>
        <begin position="231"/>
        <end position="248"/>
    </location>
</feature>
<dbReference type="AlphaFoldDB" id="A0A1I3Z7S0"/>
<keyword evidence="4 8" id="KW-1003">Cell membrane</keyword>
<dbReference type="Proteomes" id="UP000199473">
    <property type="component" value="Unassembled WGS sequence"/>
</dbReference>
<evidence type="ECO:0000256" key="3">
    <source>
        <dbReference type="ARBA" id="ARBA00022448"/>
    </source>
</evidence>
<name>A0A1I3Z7S0_9PROT</name>
<keyword evidence="7 8" id="KW-0472">Membrane</keyword>
<evidence type="ECO:0000313" key="9">
    <source>
        <dbReference type="EMBL" id="SFK39656.1"/>
    </source>
</evidence>
<accession>A0A1I3Z7S0</accession>
<evidence type="ECO:0000256" key="6">
    <source>
        <dbReference type="ARBA" id="ARBA00022989"/>
    </source>
</evidence>
<evidence type="ECO:0000256" key="7">
    <source>
        <dbReference type="ARBA" id="ARBA00023136"/>
    </source>
</evidence>
<dbReference type="Pfam" id="PF01925">
    <property type="entry name" value="TauE"/>
    <property type="match status" value="1"/>
</dbReference>
<reference evidence="9 10" key="1">
    <citation type="submission" date="2016-10" db="EMBL/GenBank/DDBJ databases">
        <authorList>
            <person name="de Groot N.N."/>
        </authorList>
    </citation>
    <scope>NUCLEOTIDE SEQUENCE [LARGE SCALE GENOMIC DNA]</scope>
    <source>
        <strain evidence="9 10">DSM 19981</strain>
    </source>
</reference>
<evidence type="ECO:0000256" key="8">
    <source>
        <dbReference type="RuleBase" id="RU363041"/>
    </source>
</evidence>
<comment type="subcellular location">
    <subcellularLocation>
        <location evidence="1 8">Cell membrane</location>
        <topology evidence="1 8">Multi-pass membrane protein</topology>
    </subcellularLocation>
</comment>
<dbReference type="EMBL" id="FOSQ01000002">
    <property type="protein sequence ID" value="SFK39656.1"/>
    <property type="molecule type" value="Genomic_DNA"/>
</dbReference>
<keyword evidence="10" id="KW-1185">Reference proteome</keyword>
<dbReference type="STRING" id="1123062.SAMN02745775_102225"/>
<dbReference type="PANTHER" id="PTHR30269:SF37">
    <property type="entry name" value="MEMBRANE TRANSPORTER PROTEIN"/>
    <property type="match status" value="1"/>
</dbReference>
<sequence length="253" mass="26844">MDHLWLAWLLAPIATTLIAGLKGAFGGGFALLGIPLLALTMDPVEAGAMLAPLFLAMDVAAFRYWKPGTWSKPDLAVLLPGLAMGVVIGTAIVALLPRDGVALAMAVVTLAFAAKYFASQRAGRAPVAPRPRSARRGVLAGTASGITTMLAHSGGPPLAMYLLPLQLPKAVYAGTTSIYFTVANLLKVGPWLMAAPPTPGTWLLMAACLPFVWLGVWGGWTLHQRLDQKRLYWWCHILLVATGLKLLWDGLAG</sequence>
<dbReference type="GO" id="GO:0005886">
    <property type="term" value="C:plasma membrane"/>
    <property type="evidence" value="ECO:0007669"/>
    <property type="project" value="UniProtKB-SubCell"/>
</dbReference>
<dbReference type="InterPro" id="IPR052017">
    <property type="entry name" value="TSUP"/>
</dbReference>
<feature type="transmembrane region" description="Helical" evidence="8">
    <location>
        <begin position="200"/>
        <end position="219"/>
    </location>
</feature>
<keyword evidence="5 8" id="KW-0812">Transmembrane</keyword>
<comment type="similarity">
    <text evidence="2 8">Belongs to the 4-toluene sulfonate uptake permease (TSUP) (TC 2.A.102) family.</text>
</comment>
<dbReference type="InterPro" id="IPR002781">
    <property type="entry name" value="TM_pro_TauE-like"/>
</dbReference>
<evidence type="ECO:0000256" key="5">
    <source>
        <dbReference type="ARBA" id="ARBA00022692"/>
    </source>
</evidence>
<feature type="transmembrane region" description="Helical" evidence="8">
    <location>
        <begin position="101"/>
        <end position="118"/>
    </location>
</feature>
<gene>
    <name evidence="9" type="ORF">SAMN02745775_102225</name>
</gene>
<keyword evidence="6 8" id="KW-1133">Transmembrane helix</keyword>
<evidence type="ECO:0000256" key="2">
    <source>
        <dbReference type="ARBA" id="ARBA00009142"/>
    </source>
</evidence>
<proteinExistence type="inferred from homology"/>
<protein>
    <recommendedName>
        <fullName evidence="8">Probable membrane transporter protein</fullName>
    </recommendedName>
</protein>
<evidence type="ECO:0000256" key="1">
    <source>
        <dbReference type="ARBA" id="ARBA00004651"/>
    </source>
</evidence>
<organism evidence="9 10">
    <name type="scientific">Falsiroseomonas stagni DSM 19981</name>
    <dbReference type="NCBI Taxonomy" id="1123062"/>
    <lineage>
        <taxon>Bacteria</taxon>
        <taxon>Pseudomonadati</taxon>
        <taxon>Pseudomonadota</taxon>
        <taxon>Alphaproteobacteria</taxon>
        <taxon>Acetobacterales</taxon>
        <taxon>Roseomonadaceae</taxon>
        <taxon>Falsiroseomonas</taxon>
    </lineage>
</organism>
<evidence type="ECO:0000313" key="10">
    <source>
        <dbReference type="Proteomes" id="UP000199473"/>
    </source>
</evidence>
<evidence type="ECO:0000256" key="4">
    <source>
        <dbReference type="ARBA" id="ARBA00022475"/>
    </source>
</evidence>
<keyword evidence="3" id="KW-0813">Transport</keyword>
<feature type="transmembrane region" description="Helical" evidence="8">
    <location>
        <begin position="47"/>
        <end position="65"/>
    </location>
</feature>
<dbReference type="RefSeq" id="WP_092958139.1">
    <property type="nucleotide sequence ID" value="NZ_FOSQ01000002.1"/>
</dbReference>